<dbReference type="EMBL" id="AP028055">
    <property type="protein sequence ID" value="BEG99860.1"/>
    <property type="molecule type" value="Genomic_DNA"/>
</dbReference>
<organism evidence="2 3">
    <name type="scientific">Bacteroides sedimenti</name>
    <dbReference type="NCBI Taxonomy" id="2136147"/>
    <lineage>
        <taxon>Bacteria</taxon>
        <taxon>Pseudomonadati</taxon>
        <taxon>Bacteroidota</taxon>
        <taxon>Bacteroidia</taxon>
        <taxon>Bacteroidales</taxon>
        <taxon>Bacteroidaceae</taxon>
        <taxon>Bacteroides</taxon>
    </lineage>
</organism>
<dbReference type="InterPro" id="IPR001173">
    <property type="entry name" value="Glyco_trans_2-like"/>
</dbReference>
<dbReference type="PANTHER" id="PTHR22916">
    <property type="entry name" value="GLYCOSYLTRANSFERASE"/>
    <property type="match status" value="1"/>
</dbReference>
<feature type="domain" description="Glycosyltransferase 2-like" evidence="1">
    <location>
        <begin position="8"/>
        <end position="171"/>
    </location>
</feature>
<evidence type="ECO:0000313" key="3">
    <source>
        <dbReference type="Proteomes" id="UP001496674"/>
    </source>
</evidence>
<gene>
    <name evidence="2" type="ORF">BSYN_21250</name>
</gene>
<dbReference type="Proteomes" id="UP001496674">
    <property type="component" value="Chromosome"/>
</dbReference>
<dbReference type="Gene3D" id="3.90.550.10">
    <property type="entry name" value="Spore Coat Polysaccharide Biosynthesis Protein SpsA, Chain A"/>
    <property type="match status" value="1"/>
</dbReference>
<evidence type="ECO:0000313" key="2">
    <source>
        <dbReference type="EMBL" id="BEG99860.1"/>
    </source>
</evidence>
<keyword evidence="3" id="KW-1185">Reference proteome</keyword>
<proteinExistence type="predicted"/>
<name>A0ABN6Z5Q8_9BACE</name>
<accession>A0ABN6Z5Q8</accession>
<reference evidence="2 3" key="1">
    <citation type="submission" date="2023-04" db="EMBL/GenBank/DDBJ databases">
        <title>Draft genome sequence of acteroides sedimenti strain YN3PY1.</title>
        <authorList>
            <person name="Yoshida N."/>
        </authorList>
    </citation>
    <scope>NUCLEOTIDE SEQUENCE [LARGE SCALE GENOMIC DNA]</scope>
    <source>
        <strain evidence="2 3">YN3PY1</strain>
    </source>
</reference>
<evidence type="ECO:0000259" key="1">
    <source>
        <dbReference type="Pfam" id="PF00535"/>
    </source>
</evidence>
<dbReference type="InterPro" id="IPR029044">
    <property type="entry name" value="Nucleotide-diphossugar_trans"/>
</dbReference>
<sequence length="332" mass="38844">MNEKIKVSVIVLAYNRENFITNALDSIVKQKVDFPFEVVVGEDCSTDNTARICMEYQEKYPDIVKVTRNKENLGLLDNFVSAYNRCKGEYIAICDADDFWINKHKLQIQADFLDQNKEYSACFHRALNYYQDDGSKSISNGLHQKKRNTVLDIINSNPVTFSTSMFRRGLFGEFPSWFNQVKSNDFAVNVLNAEHGDFYFMNKIMTVYRRHRESVWGMSTFEKQALISVRSRQILIEHYRGRNKDIYNKLVATYTNGCIRLAQHYQSVGNTEKLHEMEELVLKANPSFTIEQVKEMEKVRRKTAKERITQQIFRLVKATRREISKLIPLPKI</sequence>
<protein>
    <recommendedName>
        <fullName evidence="1">Glycosyltransferase 2-like domain-containing protein</fullName>
    </recommendedName>
</protein>
<dbReference type="RefSeq" id="WP_353330724.1">
    <property type="nucleotide sequence ID" value="NZ_AP028055.1"/>
</dbReference>
<dbReference type="Pfam" id="PF00535">
    <property type="entry name" value="Glycos_transf_2"/>
    <property type="match status" value="1"/>
</dbReference>
<dbReference type="SUPFAM" id="SSF53448">
    <property type="entry name" value="Nucleotide-diphospho-sugar transferases"/>
    <property type="match status" value="1"/>
</dbReference>
<dbReference type="PANTHER" id="PTHR22916:SF3">
    <property type="entry name" value="UDP-GLCNAC:BETAGAL BETA-1,3-N-ACETYLGLUCOSAMINYLTRANSFERASE-LIKE PROTEIN 1"/>
    <property type="match status" value="1"/>
</dbReference>